<proteinExistence type="predicted"/>
<organism evidence="1 2">
    <name type="scientific">Hufsiella ginkgonis</name>
    <dbReference type="NCBI Taxonomy" id="2695274"/>
    <lineage>
        <taxon>Bacteria</taxon>
        <taxon>Pseudomonadati</taxon>
        <taxon>Bacteroidota</taxon>
        <taxon>Sphingobacteriia</taxon>
        <taxon>Sphingobacteriales</taxon>
        <taxon>Sphingobacteriaceae</taxon>
        <taxon>Hufsiella</taxon>
    </lineage>
</organism>
<evidence type="ECO:0000313" key="1">
    <source>
        <dbReference type="EMBL" id="MXV17167.1"/>
    </source>
</evidence>
<gene>
    <name evidence="1" type="ORF">GS398_17840</name>
</gene>
<dbReference type="EMBL" id="WVHS01000004">
    <property type="protein sequence ID" value="MXV17167.1"/>
    <property type="molecule type" value="Genomic_DNA"/>
</dbReference>
<comment type="caution">
    <text evidence="1">The sequence shown here is derived from an EMBL/GenBank/DDBJ whole genome shotgun (WGS) entry which is preliminary data.</text>
</comment>
<sequence length="289" mass="32065">MMKHLTLIILILVFLASAGTAIAQNLKGLWIGGLVSDTTGVPVLNTNYVLHVKQQMGSIVSGRAYVLERRFQFEGILDFIGMIKDDRLDVVELKINSSKTPVATKFLCIKNMDLKITLGKGKDILQGHWTGKMEDRSPCTAGGAYLSRYNTENEGLVPPATMRTILADTGPIRFLNTNLSEPVVINVSSRTVHLMLNDYQKEDNDTVSVYQNRRPFIKKLAIFTIPYLKTLKFDVNSDMQELVLVAENLGRVPPNTSTLTIDDGVTTQKVSIVATKQISAVIYLKYTGK</sequence>
<dbReference type="RefSeq" id="WP_160908167.1">
    <property type="nucleotide sequence ID" value="NZ_WVHS01000004.1"/>
</dbReference>
<reference evidence="1 2" key="1">
    <citation type="submission" date="2019-11" db="EMBL/GenBank/DDBJ databases">
        <title>Pedobacter sp. HMF7056 Genome sequencing and assembly.</title>
        <authorList>
            <person name="Kang H."/>
            <person name="Kim H."/>
            <person name="Joh K."/>
        </authorList>
    </citation>
    <scope>NUCLEOTIDE SEQUENCE [LARGE SCALE GENOMIC DNA]</scope>
    <source>
        <strain evidence="1 2">HMF7056</strain>
    </source>
</reference>
<keyword evidence="2" id="KW-1185">Reference proteome</keyword>
<protein>
    <submittedName>
        <fullName evidence="1">Uncharacterized protein</fullName>
    </submittedName>
</protein>
<evidence type="ECO:0000313" key="2">
    <source>
        <dbReference type="Proteomes" id="UP000451233"/>
    </source>
</evidence>
<name>A0A7K1Y284_9SPHI</name>
<dbReference type="Proteomes" id="UP000451233">
    <property type="component" value="Unassembled WGS sequence"/>
</dbReference>
<accession>A0A7K1Y284</accession>
<dbReference type="AlphaFoldDB" id="A0A7K1Y284"/>